<accession>A0ABW5BAH5</accession>
<keyword evidence="2" id="KW-1185">Reference proteome</keyword>
<comment type="caution">
    <text evidence="1">The sequence shown here is derived from an EMBL/GenBank/DDBJ whole genome shotgun (WGS) entry which is preliminary data.</text>
</comment>
<evidence type="ECO:0000313" key="2">
    <source>
        <dbReference type="Proteomes" id="UP001597414"/>
    </source>
</evidence>
<dbReference type="NCBIfam" id="TIGR03519">
    <property type="entry name" value="T9SS_PorP_fam"/>
    <property type="match status" value="1"/>
</dbReference>
<reference evidence="2" key="1">
    <citation type="journal article" date="2019" name="Int. J. Syst. Evol. Microbiol.">
        <title>The Global Catalogue of Microorganisms (GCM) 10K type strain sequencing project: providing services to taxonomists for standard genome sequencing and annotation.</title>
        <authorList>
            <consortium name="The Broad Institute Genomics Platform"/>
            <consortium name="The Broad Institute Genome Sequencing Center for Infectious Disease"/>
            <person name="Wu L."/>
            <person name="Ma J."/>
        </authorList>
    </citation>
    <scope>NUCLEOTIDE SEQUENCE [LARGE SCALE GENOMIC DNA]</scope>
    <source>
        <strain evidence="2">KCTC 19812</strain>
    </source>
</reference>
<dbReference type="RefSeq" id="WP_380804546.1">
    <property type="nucleotide sequence ID" value="NZ_JBHUIV010000020.1"/>
</dbReference>
<gene>
    <name evidence="1" type="ORF">ACFSKV_15150</name>
</gene>
<dbReference type="InterPro" id="IPR019861">
    <property type="entry name" value="PorP/SprF_Bacteroidetes"/>
</dbReference>
<dbReference type="Proteomes" id="UP001597414">
    <property type="component" value="Unassembled WGS sequence"/>
</dbReference>
<protein>
    <submittedName>
        <fullName evidence="1">Type IX secretion system membrane protein PorP/SprF</fullName>
    </submittedName>
</protein>
<name>A0ABW5BAH5_9BACT</name>
<evidence type="ECO:0000313" key="1">
    <source>
        <dbReference type="EMBL" id="MFD2202913.1"/>
    </source>
</evidence>
<dbReference type="EMBL" id="JBHUIV010000020">
    <property type="protein sequence ID" value="MFD2202913.1"/>
    <property type="molecule type" value="Genomic_DNA"/>
</dbReference>
<organism evidence="1 2">
    <name type="scientific">Shivajiella indica</name>
    <dbReference type="NCBI Taxonomy" id="872115"/>
    <lineage>
        <taxon>Bacteria</taxon>
        <taxon>Pseudomonadati</taxon>
        <taxon>Bacteroidota</taxon>
        <taxon>Cytophagia</taxon>
        <taxon>Cytophagales</taxon>
        <taxon>Cyclobacteriaceae</taxon>
        <taxon>Shivajiella</taxon>
    </lineage>
</organism>
<proteinExistence type="predicted"/>
<dbReference type="Pfam" id="PF11751">
    <property type="entry name" value="PorP_SprF"/>
    <property type="match status" value="1"/>
</dbReference>
<sequence>MRLSLSFTYPSVFESMKPLKTKQFNFEKFKVAFLLALILNIANTLDSSAQTRKYFSQFNQLQSYFNPALTGYEGSIVRGLVRNQWTGFEGAPQTYFLSAELDPMEMQGEKDAALLGNTAAGLNLIHDNFGPFRQTEMLLSYGARVRISRTTNLRMGVAANYSSVRLDGNNLTTEQANDPTVNAFVNQYANMQILDFNFGLALTHQNYYFAYGIQNVASGRVNRGDVFIDKKPFVNIFQTGFRQAVSSQFTVLTNFIYRMQSDLPSNFEANIRLLMMDKFWVGAGHRVSYANSYQVGFLMSNIRFGYAYEMPVSKSYLIPNPTHEFMVSFYLFRKGGVNSEAGTLIW</sequence>